<dbReference type="SMART" id="SM00345">
    <property type="entry name" value="HTH_GNTR"/>
    <property type="match status" value="1"/>
</dbReference>
<dbReference type="InterPro" id="IPR036388">
    <property type="entry name" value="WH-like_DNA-bd_sf"/>
</dbReference>
<dbReference type="EMBL" id="JARAYU010000007">
    <property type="protein sequence ID" value="MDX3702282.1"/>
    <property type="molecule type" value="Genomic_DNA"/>
</dbReference>
<protein>
    <submittedName>
        <fullName evidence="6">GntR family transcriptional regulator</fullName>
    </submittedName>
</protein>
<dbReference type="InterPro" id="IPR050679">
    <property type="entry name" value="Bact_HTH_transcr_reg"/>
</dbReference>
<evidence type="ECO:0000256" key="3">
    <source>
        <dbReference type="ARBA" id="ARBA00023163"/>
    </source>
</evidence>
<keyword evidence="2" id="KW-0238">DNA-binding</keyword>
<sequence>MIEFDPTRPKWVQIAEVLRARIATGEYPPRTMISEVRLEQEFGVARVTVRKVTAALRTEGLITTTPGMGSFVAERPSTTGDVPVDSTD</sequence>
<dbReference type="PROSITE" id="PS50949">
    <property type="entry name" value="HTH_GNTR"/>
    <property type="match status" value="1"/>
</dbReference>
<dbReference type="RefSeq" id="WP_319062523.1">
    <property type="nucleotide sequence ID" value="NZ_JARAYT010000008.1"/>
</dbReference>
<proteinExistence type="predicted"/>
<accession>A0ABU4NJG2</accession>
<comment type="caution">
    <text evidence="6">The sequence shown here is derived from an EMBL/GenBank/DDBJ whole genome shotgun (WGS) entry which is preliminary data.</text>
</comment>
<reference evidence="6 7" key="1">
    <citation type="journal article" date="2023" name="Microb. Genom.">
        <title>Mesoterricola silvestris gen. nov., sp. nov., Mesoterricola sediminis sp. nov., Geothrix oryzae sp. nov., Geothrix edaphica sp. nov., Geothrix rubra sp. nov., and Geothrix limicola sp. nov., six novel members of Acidobacteriota isolated from soils.</title>
        <authorList>
            <person name="Weisberg A.J."/>
            <person name="Pearce E."/>
            <person name="Kramer C.G."/>
            <person name="Chang J.H."/>
            <person name="Clarke C.R."/>
        </authorList>
    </citation>
    <scope>NUCLEOTIDE SEQUENCE [LARGE SCALE GENOMIC DNA]</scope>
    <source>
        <strain evidence="6 7">ID09-01A</strain>
    </source>
</reference>
<evidence type="ECO:0000256" key="1">
    <source>
        <dbReference type="ARBA" id="ARBA00023015"/>
    </source>
</evidence>
<evidence type="ECO:0000256" key="4">
    <source>
        <dbReference type="SAM" id="MobiDB-lite"/>
    </source>
</evidence>
<evidence type="ECO:0000259" key="5">
    <source>
        <dbReference type="PROSITE" id="PS50949"/>
    </source>
</evidence>
<evidence type="ECO:0000313" key="6">
    <source>
        <dbReference type="EMBL" id="MDX3702282.1"/>
    </source>
</evidence>
<keyword evidence="3" id="KW-0804">Transcription</keyword>
<dbReference type="InterPro" id="IPR036390">
    <property type="entry name" value="WH_DNA-bd_sf"/>
</dbReference>
<dbReference type="Proteomes" id="UP001271274">
    <property type="component" value="Unassembled WGS sequence"/>
</dbReference>
<evidence type="ECO:0000256" key="2">
    <source>
        <dbReference type="ARBA" id="ARBA00023125"/>
    </source>
</evidence>
<feature type="domain" description="HTH gntR-type" evidence="5">
    <location>
        <begin position="8"/>
        <end position="75"/>
    </location>
</feature>
<dbReference type="PANTHER" id="PTHR44846:SF1">
    <property type="entry name" value="MANNOSYL-D-GLYCERATE TRANSPORT_METABOLISM SYSTEM REPRESSOR MNGR-RELATED"/>
    <property type="match status" value="1"/>
</dbReference>
<keyword evidence="1" id="KW-0805">Transcription regulation</keyword>
<dbReference type="PANTHER" id="PTHR44846">
    <property type="entry name" value="MANNOSYL-D-GLYCERATE TRANSPORT/METABOLISM SYSTEM REPRESSOR MNGR-RELATED"/>
    <property type="match status" value="1"/>
</dbReference>
<organism evidence="6 7">
    <name type="scientific">Streptomyces europaeiscabiei</name>
    <dbReference type="NCBI Taxonomy" id="146819"/>
    <lineage>
        <taxon>Bacteria</taxon>
        <taxon>Bacillati</taxon>
        <taxon>Actinomycetota</taxon>
        <taxon>Actinomycetes</taxon>
        <taxon>Kitasatosporales</taxon>
        <taxon>Streptomycetaceae</taxon>
        <taxon>Streptomyces</taxon>
    </lineage>
</organism>
<keyword evidence="7" id="KW-1185">Reference proteome</keyword>
<gene>
    <name evidence="6" type="ORF">PV662_21380</name>
</gene>
<feature type="region of interest" description="Disordered" evidence="4">
    <location>
        <begin position="65"/>
        <end position="88"/>
    </location>
</feature>
<dbReference type="SUPFAM" id="SSF46785">
    <property type="entry name" value="Winged helix' DNA-binding domain"/>
    <property type="match status" value="1"/>
</dbReference>
<dbReference type="InterPro" id="IPR000524">
    <property type="entry name" value="Tscrpt_reg_HTH_GntR"/>
</dbReference>
<dbReference type="CDD" id="cd07377">
    <property type="entry name" value="WHTH_GntR"/>
    <property type="match status" value="1"/>
</dbReference>
<dbReference type="Pfam" id="PF00392">
    <property type="entry name" value="GntR"/>
    <property type="match status" value="1"/>
</dbReference>
<dbReference type="PRINTS" id="PR00035">
    <property type="entry name" value="HTHGNTR"/>
</dbReference>
<dbReference type="Gene3D" id="1.10.10.10">
    <property type="entry name" value="Winged helix-like DNA-binding domain superfamily/Winged helix DNA-binding domain"/>
    <property type="match status" value="1"/>
</dbReference>
<name>A0ABU4NJG2_9ACTN</name>
<evidence type="ECO:0000313" key="7">
    <source>
        <dbReference type="Proteomes" id="UP001271274"/>
    </source>
</evidence>